<dbReference type="SUPFAM" id="SSF56601">
    <property type="entry name" value="beta-lactamase/transpeptidase-like"/>
    <property type="match status" value="1"/>
</dbReference>
<organism evidence="3 4">
    <name type="scientific">Pedobacter kyonggii</name>
    <dbReference type="NCBI Taxonomy" id="1926871"/>
    <lineage>
        <taxon>Bacteria</taxon>
        <taxon>Pseudomonadati</taxon>
        <taxon>Bacteroidota</taxon>
        <taxon>Sphingobacteriia</taxon>
        <taxon>Sphingobacteriales</taxon>
        <taxon>Sphingobacteriaceae</taxon>
        <taxon>Pedobacter</taxon>
    </lineage>
</organism>
<dbReference type="InterPro" id="IPR050491">
    <property type="entry name" value="AmpC-like"/>
</dbReference>
<evidence type="ECO:0000313" key="4">
    <source>
        <dbReference type="Proteomes" id="UP000291819"/>
    </source>
</evidence>
<protein>
    <submittedName>
        <fullName evidence="3">Serine hydrolase</fullName>
    </submittedName>
</protein>
<dbReference type="PANTHER" id="PTHR46825:SF8">
    <property type="entry name" value="BETA-LACTAMASE-RELATED"/>
    <property type="match status" value="1"/>
</dbReference>
<dbReference type="OrthoDB" id="1357763at2"/>
<dbReference type="InterPro" id="IPR012338">
    <property type="entry name" value="Beta-lactam/transpept-like"/>
</dbReference>
<reference evidence="3 4" key="1">
    <citation type="submission" date="2019-02" db="EMBL/GenBank/DDBJ databases">
        <title>Pedobacter kyonggii whole genome sequence analysis.</title>
        <authorList>
            <person name="Dahal R.H."/>
        </authorList>
    </citation>
    <scope>NUCLEOTIDE SEQUENCE [LARGE SCALE GENOMIC DNA]</scope>
    <source>
        <strain evidence="3 4">K-4-11-1</strain>
    </source>
</reference>
<keyword evidence="3" id="KW-0378">Hydrolase</keyword>
<proteinExistence type="predicted"/>
<dbReference type="PANTHER" id="PTHR46825">
    <property type="entry name" value="D-ALANYL-D-ALANINE-CARBOXYPEPTIDASE/ENDOPEPTIDASE AMPH"/>
    <property type="match status" value="1"/>
</dbReference>
<name>A0A4Q9HGR6_9SPHI</name>
<dbReference type="InterPro" id="IPR001466">
    <property type="entry name" value="Beta-lactam-related"/>
</dbReference>
<dbReference type="GO" id="GO:0016787">
    <property type="term" value="F:hydrolase activity"/>
    <property type="evidence" value="ECO:0007669"/>
    <property type="project" value="UniProtKB-KW"/>
</dbReference>
<evidence type="ECO:0000259" key="1">
    <source>
        <dbReference type="Pfam" id="PF00144"/>
    </source>
</evidence>
<keyword evidence="4" id="KW-1185">Reference proteome</keyword>
<sequence length="462" mass="51626">MKLLTYQILLTTIFVLFQPNDSFCQQAASKKTIRSKTKLNDLDAKIAQWQKDLNIPNVAISIIENDRVVKSNVYGNLSNGKPAPKNMIFEVASITKVVFSTLVLKLVQKGEWDLDEPLAKYFIDPEVAANPFSKKITTRHVLSQQSGFDNWRWMNDSGKLTFNFEPGTRFNYSGEGMEYLRVAIEHKFHKSLSQLADSLTFNPLHMIDTHHMWDGKTNFDRYSRMYDADGKEIKKTDFSIQASAAAGLTTTIDDLSKFALEVLGGAHLSKSLYKEMVKTQSTINPNLQQGLGWRIINGLPNNEYALQHGGNDPGVAAIVVLLPKSKRGVIVLTNADNGLIMCNNIVRAAFPEGKEIIHKAFKSTKPNEVPSVLKLSDSVLKSYEGKYKREDGVDVTVTLKDNGLVLRMSGIPLLNLLPQTEENFFLMDLDATVFFTKNNDGTVNAVSIKDGENIIKCLKVVD</sequence>
<dbReference type="RefSeq" id="WP_131028531.1">
    <property type="nucleotide sequence ID" value="NZ_SIXF01000002.1"/>
</dbReference>
<feature type="domain" description="Peptidase S12 Pab87-related C-terminal" evidence="2">
    <location>
        <begin position="378"/>
        <end position="449"/>
    </location>
</feature>
<evidence type="ECO:0000259" key="2">
    <source>
        <dbReference type="Pfam" id="PF11954"/>
    </source>
</evidence>
<accession>A0A4Q9HGR6</accession>
<comment type="caution">
    <text evidence="3">The sequence shown here is derived from an EMBL/GenBank/DDBJ whole genome shotgun (WGS) entry which is preliminary data.</text>
</comment>
<gene>
    <name evidence="3" type="ORF">EYS08_03885</name>
</gene>
<evidence type="ECO:0000313" key="3">
    <source>
        <dbReference type="EMBL" id="TBO44456.1"/>
    </source>
</evidence>
<feature type="domain" description="Beta-lactamase-related" evidence="1">
    <location>
        <begin position="42"/>
        <end position="337"/>
    </location>
</feature>
<dbReference type="Pfam" id="PF11954">
    <property type="entry name" value="DUF3471"/>
    <property type="match status" value="1"/>
</dbReference>
<dbReference type="Pfam" id="PF00144">
    <property type="entry name" value="Beta-lactamase"/>
    <property type="match status" value="1"/>
</dbReference>
<dbReference type="AlphaFoldDB" id="A0A4Q9HGR6"/>
<dbReference type="Proteomes" id="UP000291819">
    <property type="component" value="Unassembled WGS sequence"/>
</dbReference>
<dbReference type="Gene3D" id="3.40.710.10">
    <property type="entry name" value="DD-peptidase/beta-lactamase superfamily"/>
    <property type="match status" value="1"/>
</dbReference>
<dbReference type="InterPro" id="IPR021860">
    <property type="entry name" value="Peptidase_S12_Pab87-rel_C"/>
</dbReference>
<dbReference type="EMBL" id="SIXF01000002">
    <property type="protein sequence ID" value="TBO44456.1"/>
    <property type="molecule type" value="Genomic_DNA"/>
</dbReference>